<dbReference type="InterPro" id="IPR014721">
    <property type="entry name" value="Ribsml_uS5_D2-typ_fold_subgr"/>
</dbReference>
<dbReference type="EMBL" id="KM462860">
    <property type="protein sequence ID" value="AIT93372.1"/>
    <property type="molecule type" value="Genomic_DNA"/>
</dbReference>
<gene>
    <name evidence="5 8" type="primary">rps9</name>
</gene>
<dbReference type="Pfam" id="PF00380">
    <property type="entry name" value="Ribosomal_S9"/>
    <property type="match status" value="1"/>
</dbReference>
<dbReference type="PANTHER" id="PTHR21569">
    <property type="entry name" value="RIBOSOMAL PROTEIN S9"/>
    <property type="match status" value="1"/>
</dbReference>
<organism evidence="8">
    <name type="scientific">Symbiochloris handae</name>
    <dbReference type="NCBI Taxonomy" id="1853882"/>
    <lineage>
        <taxon>Eukaryota</taxon>
        <taxon>Viridiplantae</taxon>
        <taxon>Chlorophyta</taxon>
        <taxon>core chlorophytes</taxon>
        <taxon>Trebouxiophyceae</taxon>
        <taxon>Trebouxiales</taxon>
        <taxon>Trebouxiaceae</taxon>
        <taxon>Symbiochloris</taxon>
    </lineage>
</organism>
<keyword evidence="8" id="KW-0150">Chloroplast</keyword>
<dbReference type="HAMAP" id="MF_00532_B">
    <property type="entry name" value="Ribosomal_uS9_B"/>
    <property type="match status" value="1"/>
</dbReference>
<dbReference type="GO" id="GO:0015935">
    <property type="term" value="C:small ribosomal subunit"/>
    <property type="evidence" value="ECO:0007669"/>
    <property type="project" value="TreeGrafter"/>
</dbReference>
<dbReference type="GO" id="GO:0003735">
    <property type="term" value="F:structural constituent of ribosome"/>
    <property type="evidence" value="ECO:0007669"/>
    <property type="project" value="InterPro"/>
</dbReference>
<dbReference type="InterPro" id="IPR020568">
    <property type="entry name" value="Ribosomal_Su5_D2-typ_SF"/>
</dbReference>
<dbReference type="RefSeq" id="YP_009104796.1">
    <property type="nucleotide sequence ID" value="NC_025524.1"/>
</dbReference>
<dbReference type="PROSITE" id="PS00360">
    <property type="entry name" value="RIBOSOMAL_S9"/>
    <property type="match status" value="1"/>
</dbReference>
<feature type="compositionally biased region" description="Basic residues" evidence="7">
    <location>
        <begin position="113"/>
        <end position="124"/>
    </location>
</feature>
<dbReference type="InterPro" id="IPR000754">
    <property type="entry name" value="Ribosomal_uS9"/>
</dbReference>
<comment type="subcellular location">
    <subcellularLocation>
        <location evidence="5">Plastid</location>
        <location evidence="5">Chloroplast</location>
    </subcellularLocation>
</comment>
<feature type="region of interest" description="Disordered" evidence="7">
    <location>
        <begin position="107"/>
        <end position="132"/>
    </location>
</feature>
<accession>A0A097KJK4</accession>
<dbReference type="AlphaFoldDB" id="A0A097KJK4"/>
<dbReference type="GeneID" id="31078334"/>
<evidence type="ECO:0000256" key="5">
    <source>
        <dbReference type="HAMAP-Rule" id="MF_00532"/>
    </source>
</evidence>
<evidence type="ECO:0000256" key="3">
    <source>
        <dbReference type="ARBA" id="ARBA00023274"/>
    </source>
</evidence>
<dbReference type="GO" id="GO:0006412">
    <property type="term" value="P:translation"/>
    <property type="evidence" value="ECO:0007669"/>
    <property type="project" value="UniProtKB-UniRule"/>
</dbReference>
<evidence type="ECO:0000256" key="7">
    <source>
        <dbReference type="SAM" id="MobiDB-lite"/>
    </source>
</evidence>
<evidence type="ECO:0000256" key="4">
    <source>
        <dbReference type="ARBA" id="ARBA00035152"/>
    </source>
</evidence>
<dbReference type="Gene3D" id="3.30.230.10">
    <property type="match status" value="1"/>
</dbReference>
<keyword evidence="8" id="KW-0934">Plastid</keyword>
<dbReference type="GO" id="GO:0003723">
    <property type="term" value="F:RNA binding"/>
    <property type="evidence" value="ECO:0007669"/>
    <property type="project" value="TreeGrafter"/>
</dbReference>
<keyword evidence="3 5" id="KW-0687">Ribonucleoprotein</keyword>
<dbReference type="GO" id="GO:0009507">
    <property type="term" value="C:chloroplast"/>
    <property type="evidence" value="ECO:0007669"/>
    <property type="project" value="UniProtKB-SubCell"/>
</dbReference>
<evidence type="ECO:0000256" key="6">
    <source>
        <dbReference type="RuleBase" id="RU003815"/>
    </source>
</evidence>
<keyword evidence="2 5" id="KW-0689">Ribosomal protein</keyword>
<comment type="similarity">
    <text evidence="1 5 6">Belongs to the universal ribosomal protein uS9 family.</text>
</comment>
<dbReference type="InterPro" id="IPR020574">
    <property type="entry name" value="Ribosomal_uS9_CS"/>
</dbReference>
<evidence type="ECO:0000256" key="2">
    <source>
        <dbReference type="ARBA" id="ARBA00022980"/>
    </source>
</evidence>
<dbReference type="NCBIfam" id="NF001099">
    <property type="entry name" value="PRK00132.1"/>
    <property type="match status" value="1"/>
</dbReference>
<protein>
    <recommendedName>
        <fullName evidence="4 5">Small ribosomal subunit protein uS9c</fullName>
    </recommendedName>
</protein>
<sequence>MSQNLLLLSVGRRKSAVAKVAFVAGTGKLIINDKDAFHYLQQNALSMAVIQAPLKTVSFEKRYNIVIQVQGGGLRAQAEAIQLGIARVLCLAANTFRAPLKEKGFLRRDPRRKERKKYGLKKARKAEQYSKR</sequence>
<evidence type="ECO:0000256" key="1">
    <source>
        <dbReference type="ARBA" id="ARBA00005251"/>
    </source>
</evidence>
<dbReference type="SUPFAM" id="SSF54211">
    <property type="entry name" value="Ribosomal protein S5 domain 2-like"/>
    <property type="match status" value="1"/>
</dbReference>
<proteinExistence type="inferred from homology"/>
<dbReference type="InterPro" id="IPR023035">
    <property type="entry name" value="Ribosomal_uS9_bac/plastid"/>
</dbReference>
<reference evidence="8" key="1">
    <citation type="journal article" date="2014" name="BMC Evol. Biol.">
        <title>Chloroplast phylogenomic analysis resolves deep-level relationships within the green algal class Trebouxiophyceae.</title>
        <authorList>
            <person name="Lemieux C."/>
            <person name="Otis C."/>
            <person name="Turmel M."/>
        </authorList>
    </citation>
    <scope>NUCLEOTIDE SEQUENCE</scope>
</reference>
<dbReference type="PANTHER" id="PTHR21569:SF1">
    <property type="entry name" value="SMALL RIBOSOMAL SUBUNIT PROTEIN US9M"/>
    <property type="match status" value="1"/>
</dbReference>
<name>A0A097KJK4_9CHLO</name>
<dbReference type="FunFam" id="3.30.230.10:FF:000001">
    <property type="entry name" value="30S ribosomal protein S9"/>
    <property type="match status" value="1"/>
</dbReference>
<geneLocation type="chloroplast" evidence="8"/>
<evidence type="ECO:0000313" key="8">
    <source>
        <dbReference type="EMBL" id="AIT93372.1"/>
    </source>
</evidence>